<accession>A0A4D6XQY0</accession>
<dbReference type="InterPro" id="IPR015199">
    <property type="entry name" value="DNA_pol_III_delta_C"/>
</dbReference>
<keyword evidence="6" id="KW-0239">DNA-directed DNA polymerase</keyword>
<evidence type="ECO:0000313" key="11">
    <source>
        <dbReference type="EMBL" id="QCI19126.1"/>
    </source>
</evidence>
<feature type="domain" description="DNA polymerase III delta subunit C-terminal" evidence="10">
    <location>
        <begin position="209"/>
        <end position="321"/>
    </location>
</feature>
<evidence type="ECO:0000256" key="9">
    <source>
        <dbReference type="ARBA" id="ARBA00049244"/>
    </source>
</evidence>
<evidence type="ECO:0000256" key="8">
    <source>
        <dbReference type="ARBA" id="ARBA00037724"/>
    </source>
</evidence>
<dbReference type="PANTHER" id="PTHR11669">
    <property type="entry name" value="REPLICATION FACTOR C / DNA POLYMERASE III GAMMA-TAU SUBUNIT"/>
    <property type="match status" value="1"/>
</dbReference>
<dbReference type="SUPFAM" id="SSF48019">
    <property type="entry name" value="post-AAA+ oligomerization domain-like"/>
    <property type="match status" value="1"/>
</dbReference>
<comment type="function">
    <text evidence="8">DNA polymerase III is a complex, multichain enzyme responsible for most of the replicative synthesis in bacteria. This DNA polymerase also exhibits 3' to 5' exonuclease activity.</text>
</comment>
<dbReference type="Proteomes" id="UP000298791">
    <property type="component" value="Chromosome"/>
</dbReference>
<gene>
    <name evidence="11" type="ORF">D9V64_01795</name>
</gene>
<comment type="catalytic activity">
    <reaction evidence="9">
        <text>DNA(n) + a 2'-deoxyribonucleoside 5'-triphosphate = DNA(n+1) + diphosphate</text>
        <dbReference type="Rhea" id="RHEA:22508"/>
        <dbReference type="Rhea" id="RHEA-COMP:17339"/>
        <dbReference type="Rhea" id="RHEA-COMP:17340"/>
        <dbReference type="ChEBI" id="CHEBI:33019"/>
        <dbReference type="ChEBI" id="CHEBI:61560"/>
        <dbReference type="ChEBI" id="CHEBI:173112"/>
        <dbReference type="EC" id="2.7.7.7"/>
    </reaction>
</comment>
<evidence type="ECO:0000256" key="1">
    <source>
        <dbReference type="ARBA" id="ARBA00012417"/>
    </source>
</evidence>
<dbReference type="OrthoDB" id="9811073at2"/>
<evidence type="ECO:0000256" key="5">
    <source>
        <dbReference type="ARBA" id="ARBA00022705"/>
    </source>
</evidence>
<dbReference type="GO" id="GO:0009360">
    <property type="term" value="C:DNA polymerase III complex"/>
    <property type="evidence" value="ECO:0007669"/>
    <property type="project" value="InterPro"/>
</dbReference>
<protein>
    <recommendedName>
        <fullName evidence="2">DNA polymerase III subunit delta'</fullName>
        <ecNumber evidence="1">2.7.7.7</ecNumber>
    </recommendedName>
</protein>
<dbReference type="InterPro" id="IPR050238">
    <property type="entry name" value="DNA_Rep/Repair_Clamp_Loader"/>
</dbReference>
<reference evidence="11 12" key="2">
    <citation type="submission" date="2019-05" db="EMBL/GenBank/DDBJ databases">
        <title>Genome evolution of the obligate endosymbiont Buchnera aphidicola.</title>
        <authorList>
            <person name="Moran N.A."/>
        </authorList>
    </citation>
    <scope>NUCLEOTIDE SEQUENCE [LARGE SCALE GENOMIC DNA]</scope>
    <source>
        <strain evidence="11 12">Ane</strain>
    </source>
</reference>
<dbReference type="Gene3D" id="1.20.272.10">
    <property type="match status" value="1"/>
</dbReference>
<dbReference type="GO" id="GO:0003887">
    <property type="term" value="F:DNA-directed DNA polymerase activity"/>
    <property type="evidence" value="ECO:0007669"/>
    <property type="project" value="UniProtKB-KW"/>
</dbReference>
<dbReference type="AlphaFoldDB" id="A0A4D6XQY0"/>
<keyword evidence="4" id="KW-0548">Nucleotidyltransferase</keyword>
<dbReference type="EC" id="2.7.7.7" evidence="1"/>
<dbReference type="GO" id="GO:0006261">
    <property type="term" value="P:DNA-templated DNA replication"/>
    <property type="evidence" value="ECO:0007669"/>
    <property type="project" value="TreeGrafter"/>
</dbReference>
<dbReference type="GO" id="GO:0003677">
    <property type="term" value="F:DNA binding"/>
    <property type="evidence" value="ECO:0007669"/>
    <property type="project" value="InterPro"/>
</dbReference>
<comment type="subunit">
    <text evidence="7">DNA polymerase III contains a core (composed of alpha, epsilon and theta chains) that associates with a tau subunit. This core dimerizes to form the POLIII' complex. PolIII' associates with the gamma complex (composed of gamma, delta, delta', psi and chi chains) and with the beta chain to form the complete DNA polymerase III complex.</text>
</comment>
<name>A0A4D6XQY0_9GAMM</name>
<keyword evidence="5" id="KW-0235">DNA replication</keyword>
<evidence type="ECO:0000256" key="7">
    <source>
        <dbReference type="ARBA" id="ARBA00026073"/>
    </source>
</evidence>
<evidence type="ECO:0000313" key="12">
    <source>
        <dbReference type="Proteomes" id="UP000298791"/>
    </source>
</evidence>
<dbReference type="Gene3D" id="3.40.50.300">
    <property type="entry name" value="P-loop containing nucleotide triphosphate hydrolases"/>
    <property type="match status" value="1"/>
</dbReference>
<evidence type="ECO:0000256" key="4">
    <source>
        <dbReference type="ARBA" id="ARBA00022695"/>
    </source>
</evidence>
<dbReference type="InterPro" id="IPR027417">
    <property type="entry name" value="P-loop_NTPase"/>
</dbReference>
<evidence type="ECO:0000256" key="3">
    <source>
        <dbReference type="ARBA" id="ARBA00022679"/>
    </source>
</evidence>
<evidence type="ECO:0000256" key="6">
    <source>
        <dbReference type="ARBA" id="ARBA00022932"/>
    </source>
</evidence>
<proteinExistence type="predicted"/>
<dbReference type="PANTHER" id="PTHR11669:SF8">
    <property type="entry name" value="DNA POLYMERASE III SUBUNIT DELTA"/>
    <property type="match status" value="1"/>
</dbReference>
<sequence length="328" mass="39207">MKYYPWLVNPYKIIIKQHQIKKPHHALLIKTTRGLKVFKLIWYISKWLLCNETDGMKFCNKCHSCKLMSSGNHPDWHQYTKNKNEIITVDHIREINEKIFKYPQQGKNKIIFLPNIHKLTESAINAFLKTLEEPPGNTWFFLIDYNNNVTINYTIYSRCLIYKLFPPQEKHGLNWLHDQKLSNKISNLISLRTNQGSPISAKKFITNGLWEERKNLFIYFLKSIKSKNLLKILPILSINNTLVKIDWICLLLFDSIKTYFNQTKQLTNFDQLELIKFFSNNYNYFTLNKSIKIWNKCRYRLFNTPSVNNELLLLEQLLKWEKTLGFIF</sequence>
<organism evidence="11 12">
    <name type="scientific">Buchnera aphidicola</name>
    <name type="common">Aphis nerii</name>
    <dbReference type="NCBI Taxonomy" id="1241835"/>
    <lineage>
        <taxon>Bacteria</taxon>
        <taxon>Pseudomonadati</taxon>
        <taxon>Pseudomonadota</taxon>
        <taxon>Gammaproteobacteria</taxon>
        <taxon>Enterobacterales</taxon>
        <taxon>Erwiniaceae</taxon>
        <taxon>Buchnera</taxon>
    </lineage>
</organism>
<evidence type="ECO:0000256" key="2">
    <source>
        <dbReference type="ARBA" id="ARBA00014363"/>
    </source>
</evidence>
<keyword evidence="3" id="KW-0808">Transferase</keyword>
<dbReference type="Pfam" id="PF09115">
    <property type="entry name" value="DNApol3-delta_C"/>
    <property type="match status" value="1"/>
</dbReference>
<dbReference type="EMBL" id="CP034885">
    <property type="protein sequence ID" value="QCI19126.1"/>
    <property type="molecule type" value="Genomic_DNA"/>
</dbReference>
<evidence type="ECO:0000259" key="10">
    <source>
        <dbReference type="Pfam" id="PF09115"/>
    </source>
</evidence>
<dbReference type="Pfam" id="PF13177">
    <property type="entry name" value="DNA_pol3_delta2"/>
    <property type="match status" value="1"/>
</dbReference>
<reference evidence="11 12" key="1">
    <citation type="submission" date="2018-12" db="EMBL/GenBank/DDBJ databases">
        <authorList>
            <person name="Chong R.A."/>
        </authorList>
    </citation>
    <scope>NUCLEOTIDE SEQUENCE [LARGE SCALE GENOMIC DNA]</scope>
    <source>
        <strain evidence="11 12">Ane</strain>
    </source>
</reference>
<dbReference type="InterPro" id="IPR008921">
    <property type="entry name" value="DNA_pol3_clamp-load_cplx_C"/>
</dbReference>
<dbReference type="SUPFAM" id="SSF52540">
    <property type="entry name" value="P-loop containing nucleoside triphosphate hydrolases"/>
    <property type="match status" value="1"/>
</dbReference>